<evidence type="ECO:0000313" key="3">
    <source>
        <dbReference type="RefSeq" id="XP_028043645.1"/>
    </source>
</evidence>
<feature type="region of interest" description="Disordered" evidence="1">
    <location>
        <begin position="186"/>
        <end position="215"/>
    </location>
</feature>
<accession>A0A6J2KNC1</accession>
<dbReference type="OrthoDB" id="7314096at2759"/>
<proteinExistence type="predicted"/>
<dbReference type="Proteomes" id="UP000504629">
    <property type="component" value="Unplaced"/>
</dbReference>
<dbReference type="RefSeq" id="XP_028043645.1">
    <property type="nucleotide sequence ID" value="XM_028187844.1"/>
</dbReference>
<sequence length="1317" mass="151254">MAIKTSLAVKDDPLVSLCSLDSSKAGNSNRLVKIDFSTTNRKSKHWKSKKHSDSYKSPYLYEDNYQLYSRTTEKDVVHINEYSKVPSSFSLAGKVYKANSDELKPVKLSQKKKKSVLTLPNQKVPVPRNCTVSDMNDSEYCNQDSNRKTKTKKRSCPSNVMCRQRKAEYNGYNCYLNMDSSSTTLTKKCSKGKKTNAMKKKKHNREQQSNDHNNHQFNTHDMWSVLKSMNKFQFKPSPPASEDSNSIFFPKNIRARRGFKNIPKSRKSTSYAETCRTEEFAYISSIEVDSRCPRSFSHSSSFDRITVINNEEDIENIFTAIQEKHETPTSYPALKNENINKRSHVDGRPQKKRRQKMNDLHSFNNDNKSIINVIVCSKSTSEESEPVIGKGTKKITKNYGQLKQLTEIESKPIKQQIRSKISSIKNMNQSHKSLIEQHINSNTIENSRKVDKNQAKDYNKFNKVNILPKTPVKQLEISDTTEENNNRISKIMIEKSTLTDVKDIANIKYPLVIIGVHQFTSAYCVSNGDPPKVTWINNDNYIDEEKMQQFIVKMDSVARKNGRTMDKQKPTQKKKSANNTSENKHVTNSKPKETMKHNPIRQFRDSILQFLHKKSSVRSCRDDNKTSCNGTTCTTKSNVNNINVAKLESNEQSHTKDISVKEQSSNVRNIVLRPSLACNPRTKGKWANDFVENVIKKIKNGIYYTRDLKDVNVKNFDVSKKEPTKIEASVNNTKSDINIQEENNNEIPVVTLSKKIASIKTIPGFDDDLPDIEVLTINTNKIEIKHFLTNITLQFDVLSADNLIEKRKEPKNLLENINGNANMFKCKTAILNPVLPEELCTVLPKMIHGLLATIKPKTSVLLPLKKLKKSQPKFIGAESIRSFVSLPEKSNALMNGAFGNSVNILNKRFPFANFRVYNELTHANVVSKDILPILRNPFWRPVEINTVHVRRMKHFSNREIMCTKPSLPTSYVKERERCRDLVPYDPKSMWLQSQSGTVFVDRNDFFRILGYLWTFYKKFVNAMSEIHSNSNNEPTNNFKYNVVSTNIHLCNYQMLNNNFFIITNPLNKAHNAFHADSCKQINNLNGVKSIEYYGINGKEYCSDNSHSQHQQKLKKSRIKQKLKSKSISDIDCENRSKPLNKIINIEDFFELLGSKSLSSVFSEHVTKNILQCLIEMEDWTAEINSKQALLIVLLVNKKETPNLMRFKNIVLQGIAMNRIALACELDMEIEVIERENIEFSQYEGISYIPASIQNRDRLFEELHWIAKTTAADYQRPFDASAEKLLRSLLEKRKKLNPSYLRVMARYVGLGLLKLPNL</sequence>
<name>A0A6J2KNC1_BOMMA</name>
<feature type="region of interest" description="Disordered" evidence="1">
    <location>
        <begin position="559"/>
        <end position="593"/>
    </location>
</feature>
<organism evidence="2 3">
    <name type="scientific">Bombyx mandarina</name>
    <name type="common">Wild silk moth</name>
    <name type="synonym">Wild silkworm</name>
    <dbReference type="NCBI Taxonomy" id="7092"/>
    <lineage>
        <taxon>Eukaryota</taxon>
        <taxon>Metazoa</taxon>
        <taxon>Ecdysozoa</taxon>
        <taxon>Arthropoda</taxon>
        <taxon>Hexapoda</taxon>
        <taxon>Insecta</taxon>
        <taxon>Pterygota</taxon>
        <taxon>Neoptera</taxon>
        <taxon>Endopterygota</taxon>
        <taxon>Lepidoptera</taxon>
        <taxon>Glossata</taxon>
        <taxon>Ditrysia</taxon>
        <taxon>Bombycoidea</taxon>
        <taxon>Bombycidae</taxon>
        <taxon>Bombycinae</taxon>
        <taxon>Bombyx</taxon>
    </lineage>
</organism>
<dbReference type="KEGG" id="bman:114253083"/>
<reference evidence="3" key="1">
    <citation type="submission" date="2025-08" db="UniProtKB">
        <authorList>
            <consortium name="RefSeq"/>
        </authorList>
    </citation>
    <scope>IDENTIFICATION</scope>
    <source>
        <tissue evidence="3">Silk gland</tissue>
    </source>
</reference>
<evidence type="ECO:0000256" key="1">
    <source>
        <dbReference type="SAM" id="MobiDB-lite"/>
    </source>
</evidence>
<evidence type="ECO:0000313" key="2">
    <source>
        <dbReference type="Proteomes" id="UP000504629"/>
    </source>
</evidence>
<keyword evidence="2" id="KW-1185">Reference proteome</keyword>
<protein>
    <submittedName>
        <fullName evidence="3">Uncharacterized protein LOC114253083</fullName>
    </submittedName>
</protein>
<feature type="compositionally biased region" description="Basic and acidic residues" evidence="1">
    <location>
        <begin position="582"/>
        <end position="593"/>
    </location>
</feature>
<feature type="compositionally biased region" description="Basic residues" evidence="1">
    <location>
        <begin position="188"/>
        <end position="204"/>
    </location>
</feature>
<feature type="compositionally biased region" description="Basic and acidic residues" evidence="1">
    <location>
        <begin position="205"/>
        <end position="214"/>
    </location>
</feature>
<dbReference type="GeneID" id="114253083"/>
<gene>
    <name evidence="3" type="primary">LOC114253083</name>
</gene>